<dbReference type="SUPFAM" id="SSF49879">
    <property type="entry name" value="SMAD/FHA domain"/>
    <property type="match status" value="1"/>
</dbReference>
<feature type="compositionally biased region" description="Low complexity" evidence="7">
    <location>
        <begin position="575"/>
        <end position="588"/>
    </location>
</feature>
<evidence type="ECO:0000256" key="4">
    <source>
        <dbReference type="ARBA" id="ARBA00023163"/>
    </source>
</evidence>
<feature type="domain" description="FHA" evidence="8">
    <location>
        <begin position="130"/>
        <end position="205"/>
    </location>
</feature>
<dbReference type="CDD" id="cd22701">
    <property type="entry name" value="FHA_FKH1-like"/>
    <property type="match status" value="1"/>
</dbReference>
<dbReference type="PROSITE" id="PS00657">
    <property type="entry name" value="FORK_HEAD_1"/>
    <property type="match status" value="1"/>
</dbReference>
<dbReference type="Proteomes" id="UP001358417">
    <property type="component" value="Unassembled WGS sequence"/>
</dbReference>
<evidence type="ECO:0008006" key="12">
    <source>
        <dbReference type="Google" id="ProtNLM"/>
    </source>
</evidence>
<dbReference type="InterPro" id="IPR001766">
    <property type="entry name" value="Fork_head_dom"/>
</dbReference>
<dbReference type="Pfam" id="PF00250">
    <property type="entry name" value="Forkhead"/>
    <property type="match status" value="2"/>
</dbReference>
<evidence type="ECO:0000256" key="7">
    <source>
        <dbReference type="SAM" id="MobiDB-lite"/>
    </source>
</evidence>
<dbReference type="GeneID" id="89975359"/>
<evidence type="ECO:0000259" key="8">
    <source>
        <dbReference type="PROSITE" id="PS50006"/>
    </source>
</evidence>
<feature type="compositionally biased region" description="Basic residues" evidence="7">
    <location>
        <begin position="1"/>
        <end position="10"/>
    </location>
</feature>
<feature type="compositionally biased region" description="Polar residues" evidence="7">
    <location>
        <begin position="748"/>
        <end position="768"/>
    </location>
</feature>
<dbReference type="Gene3D" id="2.60.200.20">
    <property type="match status" value="1"/>
</dbReference>
<feature type="region of interest" description="Disordered" evidence="7">
    <location>
        <begin position="1"/>
        <end position="71"/>
    </location>
</feature>
<dbReference type="InterPro" id="IPR036390">
    <property type="entry name" value="WH_DNA-bd_sf"/>
</dbReference>
<dbReference type="PANTHER" id="PTHR45881:SF1">
    <property type="entry name" value="FORK HEAD PROTEIN HOMOLOG 2"/>
    <property type="match status" value="1"/>
</dbReference>
<dbReference type="GO" id="GO:0000981">
    <property type="term" value="F:DNA-binding transcription factor activity, RNA polymerase II-specific"/>
    <property type="evidence" value="ECO:0007669"/>
    <property type="project" value="TreeGrafter"/>
</dbReference>
<feature type="region of interest" description="Disordered" evidence="7">
    <location>
        <begin position="527"/>
        <end position="591"/>
    </location>
</feature>
<evidence type="ECO:0000256" key="5">
    <source>
        <dbReference type="ARBA" id="ARBA00023242"/>
    </source>
</evidence>
<evidence type="ECO:0000256" key="3">
    <source>
        <dbReference type="ARBA" id="ARBA00023125"/>
    </source>
</evidence>
<evidence type="ECO:0000256" key="1">
    <source>
        <dbReference type="ARBA" id="ARBA00004123"/>
    </source>
</evidence>
<evidence type="ECO:0000313" key="11">
    <source>
        <dbReference type="Proteomes" id="UP001358417"/>
    </source>
</evidence>
<keyword evidence="5 6" id="KW-0539">Nucleus</keyword>
<dbReference type="EMBL" id="JAVRRD010000028">
    <property type="protein sequence ID" value="KAK5046839.1"/>
    <property type="molecule type" value="Genomic_DNA"/>
</dbReference>
<protein>
    <recommendedName>
        <fullName evidence="12">FHA domain-containing protein</fullName>
    </recommendedName>
</protein>
<keyword evidence="2" id="KW-0805">Transcription regulation</keyword>
<feature type="DNA-binding region" description="Fork-head" evidence="6">
    <location>
        <begin position="340"/>
        <end position="448"/>
    </location>
</feature>
<feature type="region of interest" description="Disordered" evidence="7">
    <location>
        <begin position="444"/>
        <end position="478"/>
    </location>
</feature>
<accession>A0AAV9N1Y7</accession>
<dbReference type="InterPro" id="IPR000253">
    <property type="entry name" value="FHA_dom"/>
</dbReference>
<gene>
    <name evidence="10" type="ORF">LTR84_007193</name>
</gene>
<dbReference type="SMART" id="SM00339">
    <property type="entry name" value="FH"/>
    <property type="match status" value="1"/>
</dbReference>
<dbReference type="Gene3D" id="1.10.10.10">
    <property type="entry name" value="Winged helix-like DNA-binding domain superfamily/Winged helix DNA-binding domain"/>
    <property type="match status" value="1"/>
</dbReference>
<keyword evidence="11" id="KW-1185">Reference proteome</keyword>
<feature type="compositionally biased region" description="Basic and acidic residues" evidence="7">
    <location>
        <begin position="660"/>
        <end position="675"/>
    </location>
</feature>
<organism evidence="10 11">
    <name type="scientific">Exophiala bonariae</name>
    <dbReference type="NCBI Taxonomy" id="1690606"/>
    <lineage>
        <taxon>Eukaryota</taxon>
        <taxon>Fungi</taxon>
        <taxon>Dikarya</taxon>
        <taxon>Ascomycota</taxon>
        <taxon>Pezizomycotina</taxon>
        <taxon>Eurotiomycetes</taxon>
        <taxon>Chaetothyriomycetidae</taxon>
        <taxon>Chaetothyriales</taxon>
        <taxon>Herpotrichiellaceae</taxon>
        <taxon>Exophiala</taxon>
    </lineage>
</organism>
<dbReference type="GO" id="GO:0005634">
    <property type="term" value="C:nucleus"/>
    <property type="evidence" value="ECO:0007669"/>
    <property type="project" value="UniProtKB-SubCell"/>
</dbReference>
<feature type="region of interest" description="Disordered" evidence="7">
    <location>
        <begin position="273"/>
        <end position="309"/>
    </location>
</feature>
<dbReference type="CDD" id="cd20024">
    <property type="entry name" value="FH_FOXJ2-like"/>
    <property type="match status" value="1"/>
</dbReference>
<keyword evidence="3 6" id="KW-0238">DNA-binding</keyword>
<dbReference type="PROSITE" id="PS50039">
    <property type="entry name" value="FORK_HEAD_3"/>
    <property type="match status" value="1"/>
</dbReference>
<sequence length="817" mass="88758">MPPSKRKARRKPQDILASSELDLPDSSPTRFSAKKRKVNNPRPAPKRQSATPDLDDDQPMVHDSGDETEEVSQIDLIDSVVSYLQTSKDPIVASVEHSNDKEQNNSPQKVSAYAKIAGRDWTYFVREQSVNFGRPPDDRPVINGASSPIADLKDAFPVHIDLGPSKIVSRHHASIYYDADYPEDEGGWHVRVNGRNGVRVNNILIKKGLRRQIKSGDILEIAGTQMMFVTPGDKVQIDQSFIDRAKALAAGEDLAPAHSHPEPTKYDGASYATNTGFPSLAPAPPHMKREATPPNQLDGGKTQRGVFDSKMPMSPMYGRGMMMESTQEIDYSRDSAKDLKPPFSYATMIAQAIFSSDEEKLTLSNIYSYIADKYAFYRHSNSGWQVGFPLKYSQVTLGLTFMQNSIRHNLSLNKAFQKVPRRTDEPGKGMKWQIAPEFRQEYWKKQARRGGGSAPSSPASSKDVNPNFRGPNGQNLGYDTSMVSSFSARDGQGRVIPPTPKVNLQFPSLYPGGSSTGPTLAPPFQQHQEAITPQRRRTDTLSTLPDTELEDSPLPHRHGGPTPRMGNGLPAYTLPSSVPPAHHSPSNPTLSSSYLDTPFRFSQHSIITPAPLRQNPRLAPPSTLVAPSKFMPESSPAGPGLFWKGLMGVTPGHQVPDISPVKDEDHRSNGLDRHVMSSSPPPMDAGLGSPSKPGRGSQAATATSSSAKKEETPSYNAMRNGALTDEGHRFGRIGDGARKMSPFGLGGSRSSAPDSFNSTVHAQGSQPNAERHQRGGDDEDDDDGAGGFDLAKGFAPIASASFHSQRSSSIGIARAGS</sequence>
<evidence type="ECO:0000313" key="10">
    <source>
        <dbReference type="EMBL" id="KAK5046839.1"/>
    </source>
</evidence>
<dbReference type="RefSeq" id="XP_064702412.1">
    <property type="nucleotide sequence ID" value="XM_064850746.1"/>
</dbReference>
<feature type="domain" description="Fork-head" evidence="9">
    <location>
        <begin position="340"/>
        <end position="448"/>
    </location>
</feature>
<dbReference type="Pfam" id="PF00498">
    <property type="entry name" value="FHA"/>
    <property type="match status" value="1"/>
</dbReference>
<dbReference type="PRINTS" id="PR00053">
    <property type="entry name" value="FORKHEAD"/>
</dbReference>
<comment type="caution">
    <text evidence="10">The sequence shown here is derived from an EMBL/GenBank/DDBJ whole genome shotgun (WGS) entry which is preliminary data.</text>
</comment>
<dbReference type="AlphaFoldDB" id="A0AAV9N1Y7"/>
<dbReference type="InterPro" id="IPR036388">
    <property type="entry name" value="WH-like_DNA-bd_sf"/>
</dbReference>
<feature type="region of interest" description="Disordered" evidence="7">
    <location>
        <begin position="653"/>
        <end position="791"/>
    </location>
</feature>
<dbReference type="SUPFAM" id="SSF46785">
    <property type="entry name" value="Winged helix' DNA-binding domain"/>
    <property type="match status" value="1"/>
</dbReference>
<name>A0AAV9N1Y7_9EURO</name>
<dbReference type="PANTHER" id="PTHR45881">
    <property type="entry name" value="CHECKPOINT SUPPRESSOR 1-LIKE, ISOFORM A-RELATED"/>
    <property type="match status" value="1"/>
</dbReference>
<keyword evidence="4" id="KW-0804">Transcription</keyword>
<dbReference type="GO" id="GO:0000978">
    <property type="term" value="F:RNA polymerase II cis-regulatory region sequence-specific DNA binding"/>
    <property type="evidence" value="ECO:0007669"/>
    <property type="project" value="TreeGrafter"/>
</dbReference>
<comment type="subcellular location">
    <subcellularLocation>
        <location evidence="1 6">Nucleus</location>
    </subcellularLocation>
</comment>
<dbReference type="InterPro" id="IPR008984">
    <property type="entry name" value="SMAD_FHA_dom_sf"/>
</dbReference>
<evidence type="ECO:0000259" key="9">
    <source>
        <dbReference type="PROSITE" id="PS50039"/>
    </source>
</evidence>
<evidence type="ECO:0000256" key="6">
    <source>
        <dbReference type="PROSITE-ProRule" id="PRU00089"/>
    </source>
</evidence>
<evidence type="ECO:0000256" key="2">
    <source>
        <dbReference type="ARBA" id="ARBA00023015"/>
    </source>
</evidence>
<dbReference type="SMART" id="SM00240">
    <property type="entry name" value="FHA"/>
    <property type="match status" value="1"/>
</dbReference>
<reference evidence="10 11" key="1">
    <citation type="submission" date="2023-08" db="EMBL/GenBank/DDBJ databases">
        <title>Black Yeasts Isolated from many extreme environments.</title>
        <authorList>
            <person name="Coleine C."/>
            <person name="Stajich J.E."/>
            <person name="Selbmann L."/>
        </authorList>
    </citation>
    <scope>NUCLEOTIDE SEQUENCE [LARGE SCALE GENOMIC DNA]</scope>
    <source>
        <strain evidence="10 11">CCFEE 5792</strain>
    </source>
</reference>
<dbReference type="InterPro" id="IPR018122">
    <property type="entry name" value="TF_fork_head_CS_1"/>
</dbReference>
<dbReference type="PROSITE" id="PS50006">
    <property type="entry name" value="FHA_DOMAIN"/>
    <property type="match status" value="1"/>
</dbReference>
<proteinExistence type="predicted"/>